<evidence type="ECO:0000256" key="1">
    <source>
        <dbReference type="SAM" id="SignalP"/>
    </source>
</evidence>
<gene>
    <name evidence="2" type="ORF">FB472_1217</name>
</gene>
<evidence type="ECO:0000313" key="2">
    <source>
        <dbReference type="EMBL" id="TQO19646.1"/>
    </source>
</evidence>
<keyword evidence="1" id="KW-0732">Signal</keyword>
<dbReference type="PROSITE" id="PS51257">
    <property type="entry name" value="PROKAR_LIPOPROTEIN"/>
    <property type="match status" value="1"/>
</dbReference>
<keyword evidence="3" id="KW-1185">Reference proteome</keyword>
<feature type="signal peptide" evidence="1">
    <location>
        <begin position="1"/>
        <end position="25"/>
    </location>
</feature>
<proteinExistence type="predicted"/>
<comment type="caution">
    <text evidence="2">The sequence shown here is derived from an EMBL/GenBank/DDBJ whole genome shotgun (WGS) entry which is preliminary data.</text>
</comment>
<name>A0A8H2K8J6_9MICO</name>
<evidence type="ECO:0008006" key="4">
    <source>
        <dbReference type="Google" id="ProtNLM"/>
    </source>
</evidence>
<reference evidence="2 3" key="1">
    <citation type="submission" date="2019-06" db="EMBL/GenBank/DDBJ databases">
        <title>Sequencing the genomes of 1000 actinobacteria strains.</title>
        <authorList>
            <person name="Klenk H.-P."/>
        </authorList>
    </citation>
    <scope>NUCLEOTIDE SEQUENCE [LARGE SCALE GENOMIC DNA]</scope>
    <source>
        <strain evidence="2 3">DSM 21947</strain>
    </source>
</reference>
<sequence>MSRPLSAAIVIALAAAALLSSCATAPNPVAPTHNSRADYPRLMTTCLADYGFEASTQGTGLVVDSPSSQREAVSKAVAECENSLGYDTISSLSEDQLGELYKLELVTLKCLTDLGYDVALPSKQVFVDRYYSDEFPLLESQVFDQASKSDYESAMVACPPATASYDPYVE</sequence>
<evidence type="ECO:0000313" key="3">
    <source>
        <dbReference type="Proteomes" id="UP000316560"/>
    </source>
</evidence>
<feature type="chain" id="PRO_5034469978" description="Lipoprotein" evidence="1">
    <location>
        <begin position="26"/>
        <end position="170"/>
    </location>
</feature>
<organism evidence="2 3">
    <name type="scientific">Rhodoglobus vestalii</name>
    <dbReference type="NCBI Taxonomy" id="193384"/>
    <lineage>
        <taxon>Bacteria</taxon>
        <taxon>Bacillati</taxon>
        <taxon>Actinomycetota</taxon>
        <taxon>Actinomycetes</taxon>
        <taxon>Micrococcales</taxon>
        <taxon>Microbacteriaceae</taxon>
        <taxon>Rhodoglobus</taxon>
    </lineage>
</organism>
<dbReference type="Proteomes" id="UP000316560">
    <property type="component" value="Unassembled WGS sequence"/>
</dbReference>
<accession>A0A8H2K8J6</accession>
<dbReference type="AlphaFoldDB" id="A0A8H2K8J6"/>
<protein>
    <recommendedName>
        <fullName evidence="4">Lipoprotein</fullName>
    </recommendedName>
</protein>
<dbReference type="EMBL" id="VFRA01000001">
    <property type="protein sequence ID" value="TQO19646.1"/>
    <property type="molecule type" value="Genomic_DNA"/>
</dbReference>